<reference evidence="3" key="1">
    <citation type="journal article" date="2019" name="Int. J. Syst. Evol. Microbiol.">
        <title>The Global Catalogue of Microorganisms (GCM) 10K type strain sequencing project: providing services to taxonomists for standard genome sequencing and annotation.</title>
        <authorList>
            <consortium name="The Broad Institute Genomics Platform"/>
            <consortium name="The Broad Institute Genome Sequencing Center for Infectious Disease"/>
            <person name="Wu L."/>
            <person name="Ma J."/>
        </authorList>
    </citation>
    <scope>NUCLEOTIDE SEQUENCE [LARGE SCALE GENOMIC DNA]</scope>
    <source>
        <strain evidence="3">CECT 7806</strain>
    </source>
</reference>
<proteinExistence type="predicted"/>
<keyword evidence="1" id="KW-0812">Transmembrane</keyword>
<evidence type="ECO:0000313" key="2">
    <source>
        <dbReference type="EMBL" id="MDN3570020.1"/>
    </source>
</evidence>
<protein>
    <submittedName>
        <fullName evidence="2">Uncharacterized protein</fullName>
    </submittedName>
</protein>
<keyword evidence="3" id="KW-1185">Reference proteome</keyword>
<comment type="caution">
    <text evidence="2">The sequence shown here is derived from an EMBL/GenBank/DDBJ whole genome shotgun (WGS) entry which is preliminary data.</text>
</comment>
<accession>A0ABT8AKS6</accession>
<keyword evidence="1" id="KW-0472">Membrane</keyword>
<gene>
    <name evidence="2" type="ORF">QWZ18_05190</name>
</gene>
<dbReference type="Proteomes" id="UP001244297">
    <property type="component" value="Unassembled WGS sequence"/>
</dbReference>
<organism evidence="2 3">
    <name type="scientific">Methylobacterium longum</name>
    <dbReference type="NCBI Taxonomy" id="767694"/>
    <lineage>
        <taxon>Bacteria</taxon>
        <taxon>Pseudomonadati</taxon>
        <taxon>Pseudomonadota</taxon>
        <taxon>Alphaproteobacteria</taxon>
        <taxon>Hyphomicrobiales</taxon>
        <taxon>Methylobacteriaceae</taxon>
        <taxon>Methylobacterium</taxon>
    </lineage>
</organism>
<dbReference type="EMBL" id="JAUFPT010000013">
    <property type="protein sequence ID" value="MDN3570020.1"/>
    <property type="molecule type" value="Genomic_DNA"/>
</dbReference>
<keyword evidence="1" id="KW-1133">Transmembrane helix</keyword>
<evidence type="ECO:0000256" key="1">
    <source>
        <dbReference type="SAM" id="Phobius"/>
    </source>
</evidence>
<evidence type="ECO:0000313" key="3">
    <source>
        <dbReference type="Proteomes" id="UP001244297"/>
    </source>
</evidence>
<dbReference type="RefSeq" id="WP_238290438.1">
    <property type="nucleotide sequence ID" value="NZ_BPQS01000023.1"/>
</dbReference>
<name>A0ABT8AKS6_9HYPH</name>
<sequence>MQPGDMKPAPVRTNRYGLIAAALLFAALAAFAIYFFLIPSPLPPQ</sequence>
<feature type="transmembrane region" description="Helical" evidence="1">
    <location>
        <begin position="16"/>
        <end position="37"/>
    </location>
</feature>